<organism evidence="2 3">
    <name type="scientific">Mucisphaera calidilacus</name>
    <dbReference type="NCBI Taxonomy" id="2527982"/>
    <lineage>
        <taxon>Bacteria</taxon>
        <taxon>Pseudomonadati</taxon>
        <taxon>Planctomycetota</taxon>
        <taxon>Phycisphaerae</taxon>
        <taxon>Phycisphaerales</taxon>
        <taxon>Phycisphaeraceae</taxon>
        <taxon>Mucisphaera</taxon>
    </lineage>
</organism>
<name>A0A518C1D5_9BACT</name>
<protein>
    <submittedName>
        <fullName evidence="2">Uncharacterized protein</fullName>
    </submittedName>
</protein>
<gene>
    <name evidence="2" type="ORF">Pan265_29110</name>
</gene>
<dbReference type="RefSeq" id="WP_145447174.1">
    <property type="nucleotide sequence ID" value="NZ_CP036280.1"/>
</dbReference>
<dbReference type="KEGG" id="mcad:Pan265_29110"/>
<sequence length="210" mass="23602" precursor="true">MTSFRVVLITLLIAVTPALAQDEPDTGHPEPGIISPSWVLDLQWDIPRTIAVKEPSGTVRWYWFMTYSVTNNTGDERLLVPEFDIADDTGRIIAANQGIAPTVYNEIERVIANPLLQSPTEAVGRLLQGKDHARDSVAIWRAPYEDIDEMTVFIGGLSGETATIAHPDPDREGETIQLRRTRMLRFSAPGFYDNPQFQPIELVEERDVMR</sequence>
<dbReference type="EMBL" id="CP036280">
    <property type="protein sequence ID" value="QDU73033.1"/>
    <property type="molecule type" value="Genomic_DNA"/>
</dbReference>
<dbReference type="OrthoDB" id="282848at2"/>
<accession>A0A518C1D5</accession>
<keyword evidence="3" id="KW-1185">Reference proteome</keyword>
<dbReference type="Proteomes" id="UP000320386">
    <property type="component" value="Chromosome"/>
</dbReference>
<feature type="signal peptide" evidence="1">
    <location>
        <begin position="1"/>
        <end position="20"/>
    </location>
</feature>
<evidence type="ECO:0000313" key="3">
    <source>
        <dbReference type="Proteomes" id="UP000320386"/>
    </source>
</evidence>
<proteinExistence type="predicted"/>
<keyword evidence="1" id="KW-0732">Signal</keyword>
<dbReference type="AlphaFoldDB" id="A0A518C1D5"/>
<evidence type="ECO:0000313" key="2">
    <source>
        <dbReference type="EMBL" id="QDU73033.1"/>
    </source>
</evidence>
<feature type="chain" id="PRO_5021700807" evidence="1">
    <location>
        <begin position="21"/>
        <end position="210"/>
    </location>
</feature>
<evidence type="ECO:0000256" key="1">
    <source>
        <dbReference type="SAM" id="SignalP"/>
    </source>
</evidence>
<reference evidence="2 3" key="1">
    <citation type="submission" date="2019-02" db="EMBL/GenBank/DDBJ databases">
        <title>Deep-cultivation of Planctomycetes and their phenomic and genomic characterization uncovers novel biology.</title>
        <authorList>
            <person name="Wiegand S."/>
            <person name="Jogler M."/>
            <person name="Boedeker C."/>
            <person name="Pinto D."/>
            <person name="Vollmers J."/>
            <person name="Rivas-Marin E."/>
            <person name="Kohn T."/>
            <person name="Peeters S.H."/>
            <person name="Heuer A."/>
            <person name="Rast P."/>
            <person name="Oberbeckmann S."/>
            <person name="Bunk B."/>
            <person name="Jeske O."/>
            <person name="Meyerdierks A."/>
            <person name="Storesund J.E."/>
            <person name="Kallscheuer N."/>
            <person name="Luecker S."/>
            <person name="Lage O.M."/>
            <person name="Pohl T."/>
            <person name="Merkel B.J."/>
            <person name="Hornburger P."/>
            <person name="Mueller R.-W."/>
            <person name="Bruemmer F."/>
            <person name="Labrenz M."/>
            <person name="Spormann A.M."/>
            <person name="Op den Camp H."/>
            <person name="Overmann J."/>
            <person name="Amann R."/>
            <person name="Jetten M.S.M."/>
            <person name="Mascher T."/>
            <person name="Medema M.H."/>
            <person name="Devos D.P."/>
            <person name="Kaster A.-K."/>
            <person name="Ovreas L."/>
            <person name="Rohde M."/>
            <person name="Galperin M.Y."/>
            <person name="Jogler C."/>
        </authorList>
    </citation>
    <scope>NUCLEOTIDE SEQUENCE [LARGE SCALE GENOMIC DNA]</scope>
    <source>
        <strain evidence="2 3">Pan265</strain>
    </source>
</reference>